<sequence length="283" mass="31299">MLDPVRHVVLLEELDAGGRLVETPGGVAVAREPRGIRLAHVADVGGLVERVLEVAPESMAVEGEGEVAEQFANSWAVAVGKQVEERGGVRLYRLGELRTPSTQGKARLAESGDVELCAEWLAAMAREEDERRGWAVARSRNGVEERRLWVFEDGGGVVAMAAHRPVRRGVVRLGPIYTPPEFRRRGYGAALTAHLARNLQPAEICLRTDLGNPHSHGVYQQLGFEAVADLRRFQLISRDWPGVRPWYGRPPASPIQRCIMPRPMSLRRALWMPTVCSALTERA</sequence>
<dbReference type="PANTHER" id="PTHR43877:SF1">
    <property type="entry name" value="ACETYLTRANSFERASE"/>
    <property type="match status" value="1"/>
</dbReference>
<dbReference type="Proteomes" id="UP000294225">
    <property type="component" value="Unassembled WGS sequence"/>
</dbReference>
<proteinExistence type="predicted"/>
<dbReference type="InterPro" id="IPR016181">
    <property type="entry name" value="Acyl_CoA_acyltransferase"/>
</dbReference>
<gene>
    <name evidence="4" type="ORF">E0H92_06310</name>
</gene>
<dbReference type="EMBL" id="SJKC01000001">
    <property type="protein sequence ID" value="TCC41276.1"/>
    <property type="molecule type" value="Genomic_DNA"/>
</dbReference>
<evidence type="ECO:0000259" key="3">
    <source>
        <dbReference type="PROSITE" id="PS51186"/>
    </source>
</evidence>
<dbReference type="InterPro" id="IPR050832">
    <property type="entry name" value="Bact_Acetyltransf"/>
</dbReference>
<keyword evidence="2" id="KW-0012">Acyltransferase</keyword>
<dbReference type="Gene3D" id="3.40.630.30">
    <property type="match status" value="1"/>
</dbReference>
<comment type="caution">
    <text evidence="4">The sequence shown here is derived from an EMBL/GenBank/DDBJ whole genome shotgun (WGS) entry which is preliminary data.</text>
</comment>
<evidence type="ECO:0000313" key="4">
    <source>
        <dbReference type="EMBL" id="TCC41276.1"/>
    </source>
</evidence>
<feature type="domain" description="N-acetyltransferase" evidence="3">
    <location>
        <begin position="104"/>
        <end position="247"/>
    </location>
</feature>
<dbReference type="CDD" id="cd04301">
    <property type="entry name" value="NAT_SF"/>
    <property type="match status" value="1"/>
</dbReference>
<protein>
    <submittedName>
        <fullName evidence="4">GNAT family N-acetyltransferase</fullName>
    </submittedName>
</protein>
<evidence type="ECO:0000313" key="5">
    <source>
        <dbReference type="Proteomes" id="UP000294225"/>
    </source>
</evidence>
<dbReference type="SUPFAM" id="SSF55729">
    <property type="entry name" value="Acyl-CoA N-acyltransferases (Nat)"/>
    <property type="match status" value="1"/>
</dbReference>
<reference evidence="4 5" key="1">
    <citation type="submission" date="2019-02" db="EMBL/GenBank/DDBJ databases">
        <title>Kribbella capetownensis sp. nov. and Kribbella speibonae sp. nov., isolated from soil.</title>
        <authorList>
            <person name="Curtis S.M."/>
            <person name="Norton I."/>
            <person name="Everest G.J."/>
            <person name="Meyers P.R."/>
        </authorList>
    </citation>
    <scope>NUCLEOTIDE SEQUENCE [LARGE SCALE GENOMIC DNA]</scope>
    <source>
        <strain evidence="4 5">YM55</strain>
    </source>
</reference>
<dbReference type="Pfam" id="PF00583">
    <property type="entry name" value="Acetyltransf_1"/>
    <property type="match status" value="1"/>
</dbReference>
<name>A0A4R0J9T6_9ACTN</name>
<accession>A0A4R0J9T6</accession>
<dbReference type="InterPro" id="IPR000182">
    <property type="entry name" value="GNAT_dom"/>
</dbReference>
<evidence type="ECO:0000256" key="1">
    <source>
        <dbReference type="ARBA" id="ARBA00022679"/>
    </source>
</evidence>
<dbReference type="GO" id="GO:0016747">
    <property type="term" value="F:acyltransferase activity, transferring groups other than amino-acyl groups"/>
    <property type="evidence" value="ECO:0007669"/>
    <property type="project" value="InterPro"/>
</dbReference>
<evidence type="ECO:0000256" key="2">
    <source>
        <dbReference type="ARBA" id="ARBA00023315"/>
    </source>
</evidence>
<dbReference type="PROSITE" id="PS51186">
    <property type="entry name" value="GNAT"/>
    <property type="match status" value="1"/>
</dbReference>
<dbReference type="AlphaFoldDB" id="A0A4R0J9T6"/>
<organism evidence="4 5">
    <name type="scientific">Kribbella speibonae</name>
    <dbReference type="NCBI Taxonomy" id="1572660"/>
    <lineage>
        <taxon>Bacteria</taxon>
        <taxon>Bacillati</taxon>
        <taxon>Actinomycetota</taxon>
        <taxon>Actinomycetes</taxon>
        <taxon>Propionibacteriales</taxon>
        <taxon>Kribbellaceae</taxon>
        <taxon>Kribbella</taxon>
    </lineage>
</organism>
<keyword evidence="1 4" id="KW-0808">Transferase</keyword>
<dbReference type="PANTHER" id="PTHR43877">
    <property type="entry name" value="AMINOALKYLPHOSPHONATE N-ACETYLTRANSFERASE-RELATED-RELATED"/>
    <property type="match status" value="1"/>
</dbReference>